<dbReference type="GeneID" id="91101631"/>
<organism evidence="2 3">
    <name type="scientific">Kwoniella europaea PYCC6329</name>
    <dbReference type="NCBI Taxonomy" id="1423913"/>
    <lineage>
        <taxon>Eukaryota</taxon>
        <taxon>Fungi</taxon>
        <taxon>Dikarya</taxon>
        <taxon>Basidiomycota</taxon>
        <taxon>Agaricomycotina</taxon>
        <taxon>Tremellomycetes</taxon>
        <taxon>Tremellales</taxon>
        <taxon>Cryptococcaceae</taxon>
        <taxon>Kwoniella</taxon>
    </lineage>
</organism>
<evidence type="ECO:0000313" key="3">
    <source>
        <dbReference type="Proteomes" id="UP001358614"/>
    </source>
</evidence>
<accession>A0AAX4KEJ7</accession>
<evidence type="ECO:0000256" key="1">
    <source>
        <dbReference type="SAM" id="MobiDB-lite"/>
    </source>
</evidence>
<feature type="region of interest" description="Disordered" evidence="1">
    <location>
        <begin position="350"/>
        <end position="374"/>
    </location>
</feature>
<evidence type="ECO:0000313" key="2">
    <source>
        <dbReference type="EMBL" id="WWD04756.1"/>
    </source>
</evidence>
<gene>
    <name evidence="2" type="ORF">V865_002827</name>
</gene>
<proteinExistence type="predicted"/>
<dbReference type="EMBL" id="CP144089">
    <property type="protein sequence ID" value="WWD04756.1"/>
    <property type="molecule type" value="Genomic_DNA"/>
</dbReference>
<dbReference type="AlphaFoldDB" id="A0AAX4KEJ7"/>
<protein>
    <submittedName>
        <fullName evidence="2">Uncharacterized protein</fullName>
    </submittedName>
</protein>
<name>A0AAX4KEJ7_9TREE</name>
<dbReference type="KEGG" id="ker:91101631"/>
<dbReference type="RefSeq" id="XP_066082723.1">
    <property type="nucleotide sequence ID" value="XM_066226626.1"/>
</dbReference>
<feature type="region of interest" description="Disordered" evidence="1">
    <location>
        <begin position="255"/>
        <end position="280"/>
    </location>
</feature>
<reference evidence="2 3" key="1">
    <citation type="submission" date="2024-01" db="EMBL/GenBank/DDBJ databases">
        <title>Comparative genomics of Cryptococcus and Kwoniella reveals pathogenesis evolution and contrasting modes of karyotype evolution via chromosome fusion or intercentromeric recombination.</title>
        <authorList>
            <person name="Coelho M.A."/>
            <person name="David-Palma M."/>
            <person name="Shea T."/>
            <person name="Bowers K."/>
            <person name="McGinley-Smith S."/>
            <person name="Mohammad A.W."/>
            <person name="Gnirke A."/>
            <person name="Yurkov A.M."/>
            <person name="Nowrousian M."/>
            <person name="Sun S."/>
            <person name="Cuomo C.A."/>
            <person name="Heitman J."/>
        </authorList>
    </citation>
    <scope>NUCLEOTIDE SEQUENCE [LARGE SCALE GENOMIC DNA]</scope>
    <source>
        <strain evidence="2 3">PYCC6329</strain>
    </source>
</reference>
<dbReference type="Proteomes" id="UP001358614">
    <property type="component" value="Chromosome 1"/>
</dbReference>
<keyword evidence="3" id="KW-1185">Reference proteome</keyword>
<sequence>MALVSTHAPTTLNPSSMGGHYADTNSEFFNTDGTSTEAAKDEIASEGYRLLGEIANSASDPESEDTTQIMRDRVRRTIFDREDLAEDSSLDSRLNSWGSRDAEGASRATAAYNELMGKRDLFRLALHGVMGPAEKPSLGDGPLPSSWQSDSIAPPGHTENPSDEMYTTEQGSRALVPRTVKSAQEIEDEIATGYNQVGIPTHLLQDLRRNGKTPHPMALTTVGPNSDENTLVPYTGAGDIVNGLNQIDVPTRLTRPSAAGYSTPRTAVRRGYNGQGVPTASSRIGQMWRSMVSQMDQDRSEAIEWRQDHPDGGMTEGGDAEEVTDDGVKTQVSYRTGRFRNGSFSSYTSISTSGGPAGALPQGMNPMMRSILPS</sequence>
<feature type="region of interest" description="Disordered" evidence="1">
    <location>
        <begin position="133"/>
        <end position="173"/>
    </location>
</feature>